<evidence type="ECO:0000313" key="8">
    <source>
        <dbReference type="Proteomes" id="UP000786811"/>
    </source>
</evidence>
<dbReference type="Pfam" id="PF03015">
    <property type="entry name" value="Sterile"/>
    <property type="match status" value="1"/>
</dbReference>
<dbReference type="GO" id="GO:0005777">
    <property type="term" value="C:peroxisome"/>
    <property type="evidence" value="ECO:0007669"/>
    <property type="project" value="TreeGrafter"/>
</dbReference>
<evidence type="ECO:0000256" key="4">
    <source>
        <dbReference type="RuleBase" id="RU363097"/>
    </source>
</evidence>
<dbReference type="InterPro" id="IPR013120">
    <property type="entry name" value="FAR_NAD-bd"/>
</dbReference>
<dbReference type="PANTHER" id="PTHR11011">
    <property type="entry name" value="MALE STERILITY PROTEIN 2-RELATED"/>
    <property type="match status" value="1"/>
</dbReference>
<keyword evidence="4" id="KW-0560">Oxidoreductase</keyword>
<evidence type="ECO:0000259" key="5">
    <source>
        <dbReference type="Pfam" id="PF03015"/>
    </source>
</evidence>
<evidence type="ECO:0000256" key="2">
    <source>
        <dbReference type="ARBA" id="ARBA00022516"/>
    </source>
</evidence>
<feature type="transmembrane region" description="Helical" evidence="4">
    <location>
        <begin position="489"/>
        <end position="511"/>
    </location>
</feature>
<dbReference type="PANTHER" id="PTHR11011:SF60">
    <property type="entry name" value="FATTY ACYL-COA REDUCTASE-RELATED"/>
    <property type="match status" value="1"/>
</dbReference>
<evidence type="ECO:0000256" key="1">
    <source>
        <dbReference type="ARBA" id="ARBA00005928"/>
    </source>
</evidence>
<keyword evidence="4" id="KW-0812">Transmembrane</keyword>
<accession>A0A8J2HSU4</accession>
<organism evidence="7 8">
    <name type="scientific">Cotesia congregata</name>
    <name type="common">Parasitoid wasp</name>
    <name type="synonym">Apanteles congregatus</name>
    <dbReference type="NCBI Taxonomy" id="51543"/>
    <lineage>
        <taxon>Eukaryota</taxon>
        <taxon>Metazoa</taxon>
        <taxon>Ecdysozoa</taxon>
        <taxon>Arthropoda</taxon>
        <taxon>Hexapoda</taxon>
        <taxon>Insecta</taxon>
        <taxon>Pterygota</taxon>
        <taxon>Neoptera</taxon>
        <taxon>Endopterygota</taxon>
        <taxon>Hymenoptera</taxon>
        <taxon>Apocrita</taxon>
        <taxon>Ichneumonoidea</taxon>
        <taxon>Braconidae</taxon>
        <taxon>Microgastrinae</taxon>
        <taxon>Cotesia</taxon>
    </lineage>
</organism>
<dbReference type="Proteomes" id="UP000786811">
    <property type="component" value="Unassembled WGS sequence"/>
</dbReference>
<keyword evidence="8" id="KW-1185">Reference proteome</keyword>
<sequence length="529" mass="61663">MEDIYRRISNEDDFGEDDTEISEIQQFFKGQTILLTGCTGFLGKCFVEKILRGCPEIKKLILVVRSRKLSAKERMKKYFQNELFDRLRRYRPNFESRVLVVEGNLEEENLGISEEDRKIITDNVTMMYHNASNVKFITRVSESLKCNVLGTKYMIDLAKECKKLRCFCYISTAYSHSYKKKIEEVCYPSPASIKMVQDLIYADEIAKHGIPQATVDETIKPWVNIYTFGKSIAESLVEDYAKEASFPCIIYRPSQIISTYMEPFPGWCGNWNGPALPFLGYGLGIVHLNNTNRAVQDHVPADMCANSILAITWDTVTNRKEIGKVHVFNYASSTIKPVTLREFELHAVPRGREGPSLKTLAPNFMIEVPCQFVFWVLHFFVHFIPALVADIALLAMLQKPQALAVFYKITINMPTIRYWSSSDWRITVKETEKVWDRMNRRDKILFYNDIRTIDWWISGYSYWFGLKKFVLKEPMDHARGRFRYNLMKAIWIVGIGLIVSYFAYQLFVYWLTLISPLTQFIKNEYICRM</sequence>
<evidence type="ECO:0000259" key="6">
    <source>
        <dbReference type="Pfam" id="PF07993"/>
    </source>
</evidence>
<keyword evidence="2 4" id="KW-0444">Lipid biosynthesis</keyword>
<dbReference type="GO" id="GO:0102965">
    <property type="term" value="F:alcohol-forming long-chain fatty acyl-CoA reductase activity"/>
    <property type="evidence" value="ECO:0007669"/>
    <property type="project" value="UniProtKB-EC"/>
</dbReference>
<name>A0A8J2HSU4_COTCN</name>
<reference evidence="7" key="1">
    <citation type="submission" date="2021-04" db="EMBL/GenBank/DDBJ databases">
        <authorList>
            <person name="Chebbi M.A.C M."/>
        </authorList>
    </citation>
    <scope>NUCLEOTIDE SEQUENCE</scope>
</reference>
<dbReference type="Pfam" id="PF07993">
    <property type="entry name" value="NAD_binding_4"/>
    <property type="match status" value="1"/>
</dbReference>
<evidence type="ECO:0000313" key="7">
    <source>
        <dbReference type="EMBL" id="CAG5107330.1"/>
    </source>
</evidence>
<dbReference type="OrthoDB" id="429813at2759"/>
<dbReference type="CDD" id="cd05236">
    <property type="entry name" value="FAR-N_SDR_e"/>
    <property type="match status" value="1"/>
</dbReference>
<dbReference type="SUPFAM" id="SSF51735">
    <property type="entry name" value="NAD(P)-binding Rossmann-fold domains"/>
    <property type="match status" value="1"/>
</dbReference>
<dbReference type="EMBL" id="CAJNRD030001124">
    <property type="protein sequence ID" value="CAG5107330.1"/>
    <property type="molecule type" value="Genomic_DNA"/>
</dbReference>
<dbReference type="Gene3D" id="3.40.50.720">
    <property type="entry name" value="NAD(P)-binding Rossmann-like Domain"/>
    <property type="match status" value="1"/>
</dbReference>
<dbReference type="GO" id="GO:0080019">
    <property type="term" value="F:alcohol-forming very long-chain fatty acyl-CoA reductase activity"/>
    <property type="evidence" value="ECO:0007669"/>
    <property type="project" value="InterPro"/>
</dbReference>
<dbReference type="InterPro" id="IPR036291">
    <property type="entry name" value="NAD(P)-bd_dom_sf"/>
</dbReference>
<keyword evidence="4" id="KW-0472">Membrane</keyword>
<comment type="similarity">
    <text evidence="1 4">Belongs to the fatty acyl-CoA reductase family.</text>
</comment>
<feature type="domain" description="Thioester reductase (TE)" evidence="6">
    <location>
        <begin position="35"/>
        <end position="308"/>
    </location>
</feature>
<feature type="transmembrane region" description="Helical" evidence="4">
    <location>
        <begin position="372"/>
        <end position="397"/>
    </location>
</feature>
<dbReference type="InterPro" id="IPR026055">
    <property type="entry name" value="FAR"/>
</dbReference>
<comment type="caution">
    <text evidence="7">The sequence shown here is derived from an EMBL/GenBank/DDBJ whole genome shotgun (WGS) entry which is preliminary data.</text>
</comment>
<dbReference type="InterPro" id="IPR033640">
    <property type="entry name" value="FAR_C"/>
</dbReference>
<comment type="function">
    <text evidence="4">Catalyzes the reduction of fatty acyl-CoA to fatty alcohols.</text>
</comment>
<dbReference type="EC" id="1.2.1.84" evidence="4"/>
<feature type="domain" description="Fatty acyl-CoA reductase C-terminal" evidence="5">
    <location>
        <begin position="382"/>
        <end position="473"/>
    </location>
</feature>
<protein>
    <recommendedName>
        <fullName evidence="4">Fatty acyl-CoA reductase</fullName>
        <ecNumber evidence="4">1.2.1.84</ecNumber>
    </recommendedName>
</protein>
<gene>
    <name evidence="7" type="ORF">HICCMSTLAB_LOCUS12695</name>
</gene>
<keyword evidence="4" id="KW-0521">NADP</keyword>
<dbReference type="GO" id="GO:0035336">
    <property type="term" value="P:long-chain fatty-acyl-CoA metabolic process"/>
    <property type="evidence" value="ECO:0007669"/>
    <property type="project" value="TreeGrafter"/>
</dbReference>
<keyword evidence="4" id="KW-1133">Transmembrane helix</keyword>
<evidence type="ECO:0000256" key="3">
    <source>
        <dbReference type="ARBA" id="ARBA00023098"/>
    </source>
</evidence>
<keyword evidence="3 4" id="KW-0443">Lipid metabolism</keyword>
<dbReference type="CDD" id="cd09071">
    <property type="entry name" value="FAR_C"/>
    <property type="match status" value="1"/>
</dbReference>
<proteinExistence type="inferred from homology"/>
<dbReference type="AlphaFoldDB" id="A0A8J2HSU4"/>
<comment type="catalytic activity">
    <reaction evidence="4">
        <text>a long-chain fatty acyl-CoA + 2 NADPH + 2 H(+) = a long-chain primary fatty alcohol + 2 NADP(+) + CoA</text>
        <dbReference type="Rhea" id="RHEA:52716"/>
        <dbReference type="ChEBI" id="CHEBI:15378"/>
        <dbReference type="ChEBI" id="CHEBI:57287"/>
        <dbReference type="ChEBI" id="CHEBI:57783"/>
        <dbReference type="ChEBI" id="CHEBI:58349"/>
        <dbReference type="ChEBI" id="CHEBI:77396"/>
        <dbReference type="ChEBI" id="CHEBI:83139"/>
        <dbReference type="EC" id="1.2.1.84"/>
    </reaction>
</comment>